<dbReference type="GO" id="GO:0003899">
    <property type="term" value="F:DNA-directed RNA polymerase activity"/>
    <property type="evidence" value="ECO:0007669"/>
    <property type="project" value="UniProtKB-UniRule"/>
</dbReference>
<evidence type="ECO:0000259" key="6">
    <source>
        <dbReference type="SMART" id="SM00662"/>
    </source>
</evidence>
<dbReference type="InterPro" id="IPR011262">
    <property type="entry name" value="DNA-dir_RNA_pol_insert"/>
</dbReference>
<dbReference type="PANTHER" id="PTHR11800">
    <property type="entry name" value="DNA-DIRECTED RNA POLYMERASE"/>
    <property type="match status" value="1"/>
</dbReference>
<keyword evidence="8" id="KW-1185">Reference proteome</keyword>
<comment type="cofactor">
    <cofactor evidence="5">
        <name>[3Fe-4S] cluster</name>
        <dbReference type="ChEBI" id="CHEBI:21137"/>
    </cofactor>
    <text evidence="5">Binds 1 [3Fe-4S] cluster.</text>
</comment>
<keyword evidence="2 5" id="KW-0548">Nucleotidyltransferase</keyword>
<dbReference type="NCBIfam" id="NF001988">
    <property type="entry name" value="PRK00783.1"/>
    <property type="match status" value="1"/>
</dbReference>
<dbReference type="InterPro" id="IPR022842">
    <property type="entry name" value="RNAP_Rpo3/Rpb3/RPAC1"/>
</dbReference>
<dbReference type="EnsemblBacteria" id="ABL77690">
    <property type="protein sequence ID" value="ABL77690"/>
    <property type="gene ID" value="Tpen_0280"/>
</dbReference>
<dbReference type="GO" id="GO:0051538">
    <property type="term" value="F:3 iron, 4 sulfur cluster binding"/>
    <property type="evidence" value="ECO:0007669"/>
    <property type="project" value="UniProtKB-KW"/>
</dbReference>
<organism evidence="7 8">
    <name type="scientific">Thermofilum pendens (strain DSM 2475 / Hrk 5)</name>
    <dbReference type="NCBI Taxonomy" id="368408"/>
    <lineage>
        <taxon>Archaea</taxon>
        <taxon>Thermoproteota</taxon>
        <taxon>Thermoprotei</taxon>
        <taxon>Thermofilales</taxon>
        <taxon>Thermofilaceae</taxon>
        <taxon>Thermofilum</taxon>
    </lineage>
</organism>
<keyword evidence="5 7" id="KW-0808">Transferase</keyword>
<dbReference type="SUPFAM" id="SSF55257">
    <property type="entry name" value="RBP11-like subunits of RNA polymerase"/>
    <property type="match status" value="1"/>
</dbReference>
<feature type="domain" description="DNA-directed RNA polymerase RpoA/D/Rpb3-type" evidence="6">
    <location>
        <begin position="8"/>
        <end position="266"/>
    </location>
</feature>
<feature type="binding site" evidence="5">
    <location>
        <position position="213"/>
    </location>
    <ligand>
        <name>[3Fe-4S] cluster</name>
        <dbReference type="ChEBI" id="CHEBI:21137"/>
    </ligand>
</feature>
<dbReference type="STRING" id="368408.Tpen_0280"/>
<dbReference type="SUPFAM" id="SSF56553">
    <property type="entry name" value="Insert subdomain of RNA polymerase alpha subunit"/>
    <property type="match status" value="1"/>
</dbReference>
<comment type="function">
    <text evidence="5">DNA-dependent RNA polymerase (RNAP) catalyzes the transcription of DNA into RNA using the four ribonucleoside triphosphates as substrates.</text>
</comment>
<dbReference type="GO" id="GO:0046983">
    <property type="term" value="F:protein dimerization activity"/>
    <property type="evidence" value="ECO:0007669"/>
    <property type="project" value="InterPro"/>
</dbReference>
<dbReference type="HAMAP" id="MF_00320">
    <property type="entry name" value="RNApol_arch_Rpo3"/>
    <property type="match status" value="1"/>
</dbReference>
<dbReference type="KEGG" id="tpe:Tpen_0280"/>
<evidence type="ECO:0000256" key="4">
    <source>
        <dbReference type="ARBA" id="ARBA00025804"/>
    </source>
</evidence>
<feature type="binding site" evidence="5">
    <location>
        <position position="216"/>
    </location>
    <ligand>
        <name>[3Fe-4S] cluster</name>
        <dbReference type="ChEBI" id="CHEBI:21137"/>
    </ligand>
</feature>
<dbReference type="Gene3D" id="2.170.120.12">
    <property type="entry name" value="DNA-directed RNA polymerase, insert domain"/>
    <property type="match status" value="1"/>
</dbReference>
<protein>
    <recommendedName>
        <fullName evidence="5">DNA-directed RNA polymerase subunit Rpo3</fullName>
        <ecNumber evidence="5">2.7.7.6</ecNumber>
    </recommendedName>
    <alternativeName>
        <fullName evidence="5">DNA-directed RNA polymerase subunit D</fullName>
    </alternativeName>
</protein>
<comment type="similarity">
    <text evidence="4 5">Belongs to the archaeal Rpo3/eukaryotic RPB3 RNA polymerase subunit family.</text>
</comment>
<gene>
    <name evidence="5" type="primary">rpo3</name>
    <name evidence="5" type="synonym">rpoD</name>
    <name evidence="7" type="ordered locus">Tpen_0280</name>
</gene>
<keyword evidence="1 5" id="KW-0240">DNA-directed RNA polymerase</keyword>
<evidence type="ECO:0000256" key="2">
    <source>
        <dbReference type="ARBA" id="ARBA00022695"/>
    </source>
</evidence>
<keyword evidence="5" id="KW-0003">3Fe-4S</keyword>
<name>A1RWW0_THEPD</name>
<sequence length="283" mass="31217">MLSKKQNRLVFMLRNTTPAFANALRRALISEVPILAIDEVIVTENTSALWDEMIAHRLALVPLKIDPETYDALRDLYEQGKDPQVIFSLEEEAGERPRTVLSGHLRFEGIEGAPLPPESAGIEPVSKNIPILKLGKGQKISLTAIARMGTGRQHAKWQPVGPVGYKYKPVVRILREDLPEDEALKIISTCPRRVFGYVDGKLTVINEMQCSLCRECEEKFPGIVEVDGDPSNIILTVESIGCLPPEKLLAVAADVLSKKLDNFLEKVQLAVSSTLTGKAPSEN</sequence>
<dbReference type="PROSITE" id="PS00446">
    <property type="entry name" value="RNA_POL_D_30KD"/>
    <property type="match status" value="1"/>
</dbReference>
<dbReference type="InterPro" id="IPR011263">
    <property type="entry name" value="DNA-dir_RNA_pol_RpoA/D/Rpb3"/>
</dbReference>
<keyword evidence="3 5" id="KW-0804">Transcription</keyword>
<dbReference type="Proteomes" id="UP000000641">
    <property type="component" value="Chromosome"/>
</dbReference>
<reference evidence="8" key="1">
    <citation type="journal article" date="2008" name="J. Bacteriol.">
        <title>Genome sequence of Thermofilum pendens reveals an exceptional loss of biosynthetic pathways without genome reduction.</title>
        <authorList>
            <person name="Anderson I."/>
            <person name="Rodriguez J."/>
            <person name="Susanti D."/>
            <person name="Porat I."/>
            <person name="Reich C."/>
            <person name="Ulrich L.E."/>
            <person name="Elkins J.G."/>
            <person name="Mavromatis K."/>
            <person name="Lykidis A."/>
            <person name="Kim E."/>
            <person name="Thompson L.S."/>
            <person name="Nolan M."/>
            <person name="Land M."/>
            <person name="Copeland A."/>
            <person name="Lapidus A."/>
            <person name="Lucas S."/>
            <person name="Detter C."/>
            <person name="Zhulin I.B."/>
            <person name="Olsen G.J."/>
            <person name="Whitman W."/>
            <person name="Mukhopadhyay B."/>
            <person name="Bristow J."/>
            <person name="Kyrpides N."/>
        </authorList>
    </citation>
    <scope>NUCLEOTIDE SEQUENCE [LARGE SCALE GENOMIC DNA]</scope>
    <source>
        <strain evidence="8">DSM 2475 / Hrk 5</strain>
    </source>
</reference>
<dbReference type="Pfam" id="PF01193">
    <property type="entry name" value="RNA_pol_L"/>
    <property type="match status" value="1"/>
</dbReference>
<evidence type="ECO:0000313" key="8">
    <source>
        <dbReference type="Proteomes" id="UP000000641"/>
    </source>
</evidence>
<comment type="subcellular location">
    <subcellularLocation>
        <location evidence="5">Cytoplasm</location>
    </subcellularLocation>
</comment>
<proteinExistence type="inferred from homology"/>
<keyword evidence="5" id="KW-0408">Iron</keyword>
<dbReference type="eggNOG" id="arCOG04241">
    <property type="taxonomic scope" value="Archaea"/>
</dbReference>
<dbReference type="EMBL" id="CP000505">
    <property type="protein sequence ID" value="ABL77690.1"/>
    <property type="molecule type" value="Genomic_DNA"/>
</dbReference>
<dbReference type="AlphaFoldDB" id="A1RWW0"/>
<feature type="binding site" evidence="5">
    <location>
        <position position="210"/>
    </location>
    <ligand>
        <name>[3Fe-4S] cluster</name>
        <dbReference type="ChEBI" id="CHEBI:21137"/>
    </ligand>
</feature>
<dbReference type="GO" id="GO:0006351">
    <property type="term" value="P:DNA-templated transcription"/>
    <property type="evidence" value="ECO:0007669"/>
    <property type="project" value="UniProtKB-UniRule"/>
</dbReference>
<dbReference type="InterPro" id="IPR036643">
    <property type="entry name" value="RNApol_insert_sf"/>
</dbReference>
<dbReference type="GO" id="GO:0003677">
    <property type="term" value="F:DNA binding"/>
    <property type="evidence" value="ECO:0007669"/>
    <property type="project" value="UniProtKB-UniRule"/>
</dbReference>
<evidence type="ECO:0000256" key="3">
    <source>
        <dbReference type="ARBA" id="ARBA00023163"/>
    </source>
</evidence>
<comment type="catalytic activity">
    <reaction evidence="5">
        <text>RNA(n) + a ribonucleoside 5'-triphosphate = RNA(n+1) + diphosphate</text>
        <dbReference type="Rhea" id="RHEA:21248"/>
        <dbReference type="Rhea" id="RHEA-COMP:14527"/>
        <dbReference type="Rhea" id="RHEA-COMP:17342"/>
        <dbReference type="ChEBI" id="CHEBI:33019"/>
        <dbReference type="ChEBI" id="CHEBI:61557"/>
        <dbReference type="ChEBI" id="CHEBI:140395"/>
        <dbReference type="EC" id="2.7.7.6"/>
    </reaction>
</comment>
<evidence type="ECO:0000256" key="5">
    <source>
        <dbReference type="HAMAP-Rule" id="MF_00320"/>
    </source>
</evidence>
<accession>A1RWW0</accession>
<dbReference type="Pfam" id="PF01000">
    <property type="entry name" value="RNA_pol_A_bac"/>
    <property type="match status" value="1"/>
</dbReference>
<dbReference type="PANTHER" id="PTHR11800:SF2">
    <property type="entry name" value="DNA-DIRECTED RNA POLYMERASE II SUBUNIT RPB3"/>
    <property type="match status" value="1"/>
</dbReference>
<keyword evidence="5" id="KW-0479">Metal-binding</keyword>
<dbReference type="InterPro" id="IPR001514">
    <property type="entry name" value="DNA-dir_RNA_pol_30-40kDasu_CS"/>
</dbReference>
<keyword evidence="5" id="KW-0411">Iron-sulfur</keyword>
<dbReference type="Gene3D" id="3.30.70.20">
    <property type="match status" value="1"/>
</dbReference>
<dbReference type="SMART" id="SM00662">
    <property type="entry name" value="RPOLD"/>
    <property type="match status" value="1"/>
</dbReference>
<dbReference type="GO" id="GO:0005737">
    <property type="term" value="C:cytoplasm"/>
    <property type="evidence" value="ECO:0007669"/>
    <property type="project" value="UniProtKB-SubCell"/>
</dbReference>
<keyword evidence="5" id="KW-0963">Cytoplasm</keyword>
<dbReference type="HOGENOM" id="CLU_038421_3_1_2"/>
<dbReference type="GO" id="GO:0000428">
    <property type="term" value="C:DNA-directed RNA polymerase complex"/>
    <property type="evidence" value="ECO:0007669"/>
    <property type="project" value="UniProtKB-KW"/>
</dbReference>
<evidence type="ECO:0000256" key="1">
    <source>
        <dbReference type="ARBA" id="ARBA00022478"/>
    </source>
</evidence>
<comment type="subunit">
    <text evidence="5">Part of the RNA polymerase complex.</text>
</comment>
<dbReference type="GO" id="GO:0046872">
    <property type="term" value="F:metal ion binding"/>
    <property type="evidence" value="ECO:0007669"/>
    <property type="project" value="UniProtKB-KW"/>
</dbReference>
<dbReference type="InterPro" id="IPR050518">
    <property type="entry name" value="Rpo3/RPB3_RNA_Pol_subunit"/>
</dbReference>
<dbReference type="EC" id="2.7.7.6" evidence="5"/>
<evidence type="ECO:0000313" key="7">
    <source>
        <dbReference type="EMBL" id="ABL77690.1"/>
    </source>
</evidence>
<dbReference type="Gene3D" id="3.30.1360.10">
    <property type="entry name" value="RNA polymerase, RBP11-like subunit"/>
    <property type="match status" value="1"/>
</dbReference>
<dbReference type="InterPro" id="IPR036603">
    <property type="entry name" value="RBP11-like"/>
</dbReference>